<dbReference type="Gene3D" id="3.40.50.720">
    <property type="entry name" value="NAD(P)-binding Rossmann-like Domain"/>
    <property type="match status" value="1"/>
</dbReference>
<dbReference type="InterPro" id="IPR043938">
    <property type="entry name" value="Ligase_CoA_dom"/>
</dbReference>
<dbReference type="InterPro" id="IPR032875">
    <property type="entry name" value="Succ_CoA_lig_flav_dom"/>
</dbReference>
<protein>
    <submittedName>
        <fullName evidence="2">Bifunctional GNAT family N-acetyltransferase/acetate--CoA ligase family protein</fullName>
    </submittedName>
</protein>
<dbReference type="InterPro" id="IPR013815">
    <property type="entry name" value="ATP_grasp_subdomain_1"/>
</dbReference>
<dbReference type="CDD" id="cd04301">
    <property type="entry name" value="NAT_SF"/>
    <property type="match status" value="1"/>
</dbReference>
<gene>
    <name evidence="2" type="ORF">GCM10009533_36460</name>
</gene>
<dbReference type="Pfam" id="PF13607">
    <property type="entry name" value="Succ_CoA_lig"/>
    <property type="match status" value="1"/>
</dbReference>
<dbReference type="InterPro" id="IPR016102">
    <property type="entry name" value="Succinyl-CoA_synth-like"/>
</dbReference>
<proteinExistence type="predicted"/>
<sequence>MTLSAGADAGEGMTRAAARVVLADGTVALVRPVGPDDVEQVRRLHESMSEQERYFRFFGALSPEALRRFVERLLDGGDAHGLMLGVFVGDRLVGVGHFVVLAHPEEAEVAFVVASDLHARGVATLLLEHLVSAARRRGVRRFAAEVLVENAAMLRVFTDSGLRCHTRRDGSTVHVELVLDTDQQYQTWVSDRERVADVASLRFLLRPSCVAVVGAGRDRSSVGNAVFRKVLAAGFRGNCYPVNRHARTVESLPAFADVEELPEVPDLVVVCVPAEAVPQVAESCGRKGVRALVVVSAGVTSDPVLAHGLVDAVRRWGMRLVGPNCLGVINTDPDVRLDATFTSGCAPAGDVGVITQSGGVGIALLDGLAACGLGVSSVVSVGDKYDVSGNDMLLWWQRDERTRLAVVYLESFGNPRKFSWLSRRMARGKPVIVLKSGASPVAQAAAASHTAASATPGTTRDALLRQSGAIGVQGLHDLFATVCLLRWQPLPKGGRVAVLGNAGGLAALAAEACADRGLRLPELSSALRAELASVLPGQASTRNPVDTTAQCGSAGFAQSLRALLRSGEVNSVVVVVTATAVADPLPVVADTAAEAQRGQEFGKPVLVVRAGHSRAVDSVTSQACRVPVFSDPAVAARALAGVSDYARWRLVPPGVVPDLVGVDAAAAREVVASAIAEDTDGWLGPDQVQRVLTAFGLPAVPTTVCADEVELLAAFRSMTGRVVVKAWVPGLVHKERAGGVVLDVTTVGEVRSAWSRLHGRFGEALHGVLLQPMVEPGREFLVGVHSDSVFGPVVVFGLGGVDTDVVADRSHRLVPLTDRDAAAMLGELRSSAALFGERSVAALDTAALTDVSLRTARMAELLPEVTEVDLNPVVVTGEGACIADARIRVRRREPDDPLIRRLRL</sequence>
<keyword evidence="2" id="KW-0436">Ligase</keyword>
<dbReference type="InterPro" id="IPR003781">
    <property type="entry name" value="CoA-bd"/>
</dbReference>
<evidence type="ECO:0000313" key="3">
    <source>
        <dbReference type="Proteomes" id="UP001500729"/>
    </source>
</evidence>
<dbReference type="InterPro" id="IPR036291">
    <property type="entry name" value="NAD(P)-bd_dom_sf"/>
</dbReference>
<dbReference type="InterPro" id="IPR016181">
    <property type="entry name" value="Acyl_CoA_acyltransferase"/>
</dbReference>
<dbReference type="PANTHER" id="PTHR42793:SF1">
    <property type="entry name" value="PEPTIDYL-LYSINE N-ACETYLTRANSFERASE PATZ"/>
    <property type="match status" value="1"/>
</dbReference>
<dbReference type="Gene3D" id="3.30.470.20">
    <property type="entry name" value="ATP-grasp fold, B domain"/>
    <property type="match status" value="1"/>
</dbReference>
<evidence type="ECO:0000313" key="2">
    <source>
        <dbReference type="EMBL" id="GAA0534054.1"/>
    </source>
</evidence>
<dbReference type="Pfam" id="PF13549">
    <property type="entry name" value="ATP-grasp_5"/>
    <property type="match status" value="1"/>
</dbReference>
<dbReference type="Gene3D" id="3.40.50.261">
    <property type="entry name" value="Succinyl-CoA synthetase domains"/>
    <property type="match status" value="2"/>
</dbReference>
<dbReference type="InterPro" id="IPR000182">
    <property type="entry name" value="GNAT_dom"/>
</dbReference>
<dbReference type="Gene3D" id="3.40.630.30">
    <property type="match status" value="1"/>
</dbReference>
<organism evidence="2 3">
    <name type="scientific">Saccharopolyspora erythraea</name>
    <name type="common">Streptomyces erythraeus</name>
    <dbReference type="NCBI Taxonomy" id="1836"/>
    <lineage>
        <taxon>Bacteria</taxon>
        <taxon>Bacillati</taxon>
        <taxon>Actinomycetota</taxon>
        <taxon>Actinomycetes</taxon>
        <taxon>Pseudonocardiales</taxon>
        <taxon>Pseudonocardiaceae</taxon>
        <taxon>Saccharopolyspora</taxon>
    </lineage>
</organism>
<dbReference type="SUPFAM" id="SSF56059">
    <property type="entry name" value="Glutathione synthetase ATP-binding domain-like"/>
    <property type="match status" value="1"/>
</dbReference>
<dbReference type="Pfam" id="PF19045">
    <property type="entry name" value="Ligase_CoA_2"/>
    <property type="match status" value="1"/>
</dbReference>
<dbReference type="Pfam" id="PF13380">
    <property type="entry name" value="CoA_binding_2"/>
    <property type="match status" value="1"/>
</dbReference>
<dbReference type="SMART" id="SM00881">
    <property type="entry name" value="CoA_binding"/>
    <property type="match status" value="1"/>
</dbReference>
<name>A0ABP3N4H9_SACER</name>
<keyword evidence="3" id="KW-1185">Reference proteome</keyword>
<dbReference type="SUPFAM" id="SSF55729">
    <property type="entry name" value="Acyl-CoA N-acyltransferases (Nat)"/>
    <property type="match status" value="1"/>
</dbReference>
<dbReference type="EMBL" id="BAAAGS010000023">
    <property type="protein sequence ID" value="GAA0534054.1"/>
    <property type="molecule type" value="Genomic_DNA"/>
</dbReference>
<dbReference type="GO" id="GO:0016874">
    <property type="term" value="F:ligase activity"/>
    <property type="evidence" value="ECO:0007669"/>
    <property type="project" value="UniProtKB-KW"/>
</dbReference>
<feature type="domain" description="N-acetyltransferase" evidence="1">
    <location>
        <begin position="28"/>
        <end position="182"/>
    </location>
</feature>
<dbReference type="PANTHER" id="PTHR42793">
    <property type="entry name" value="COA BINDING DOMAIN CONTAINING PROTEIN"/>
    <property type="match status" value="1"/>
</dbReference>
<dbReference type="Gene3D" id="3.30.1490.20">
    <property type="entry name" value="ATP-grasp fold, A domain"/>
    <property type="match status" value="1"/>
</dbReference>
<accession>A0ABP3N4H9</accession>
<comment type="caution">
    <text evidence="2">The sequence shown here is derived from an EMBL/GenBank/DDBJ whole genome shotgun (WGS) entry which is preliminary data.</text>
</comment>
<reference evidence="3" key="1">
    <citation type="journal article" date="2019" name="Int. J. Syst. Evol. Microbiol.">
        <title>The Global Catalogue of Microorganisms (GCM) 10K type strain sequencing project: providing services to taxonomists for standard genome sequencing and annotation.</title>
        <authorList>
            <consortium name="The Broad Institute Genomics Platform"/>
            <consortium name="The Broad Institute Genome Sequencing Center for Infectious Disease"/>
            <person name="Wu L."/>
            <person name="Ma J."/>
        </authorList>
    </citation>
    <scope>NUCLEOTIDE SEQUENCE [LARGE SCALE GENOMIC DNA]</scope>
    <source>
        <strain evidence="3">JCM 10303</strain>
    </source>
</reference>
<dbReference type="SUPFAM" id="SSF51735">
    <property type="entry name" value="NAD(P)-binding Rossmann-fold domains"/>
    <property type="match status" value="1"/>
</dbReference>
<dbReference type="Proteomes" id="UP001500729">
    <property type="component" value="Unassembled WGS sequence"/>
</dbReference>
<dbReference type="SUPFAM" id="SSF52210">
    <property type="entry name" value="Succinyl-CoA synthetase domains"/>
    <property type="match status" value="2"/>
</dbReference>
<evidence type="ECO:0000259" key="1">
    <source>
        <dbReference type="PROSITE" id="PS51186"/>
    </source>
</evidence>
<dbReference type="Pfam" id="PF00583">
    <property type="entry name" value="Acetyltransf_1"/>
    <property type="match status" value="1"/>
</dbReference>
<dbReference type="PROSITE" id="PS51186">
    <property type="entry name" value="GNAT"/>
    <property type="match status" value="1"/>
</dbReference>